<keyword evidence="2" id="KW-0479">Metal-binding</keyword>
<feature type="domain" description="C2H2-type" evidence="10">
    <location>
        <begin position="343"/>
        <end position="370"/>
    </location>
</feature>
<dbReference type="SUPFAM" id="SSF57667">
    <property type="entry name" value="beta-beta-alpha zinc fingers"/>
    <property type="match status" value="3"/>
</dbReference>
<feature type="compositionally biased region" description="Basic residues" evidence="9">
    <location>
        <begin position="282"/>
        <end position="291"/>
    </location>
</feature>
<keyword evidence="5" id="KW-0862">Zinc</keyword>
<evidence type="ECO:0000256" key="4">
    <source>
        <dbReference type="ARBA" id="ARBA00022771"/>
    </source>
</evidence>
<dbReference type="GeneID" id="103352962"/>
<dbReference type="GO" id="GO:0005634">
    <property type="term" value="C:nucleus"/>
    <property type="evidence" value="ECO:0007669"/>
    <property type="project" value="UniProtKB-SubCell"/>
</dbReference>
<proteinExistence type="predicted"/>
<dbReference type="FunFam" id="3.30.160.60:FF:000912">
    <property type="entry name" value="Zinc finger protein 660"/>
    <property type="match status" value="1"/>
</dbReference>
<dbReference type="PROSITE" id="PS50157">
    <property type="entry name" value="ZINC_FINGER_C2H2_2"/>
    <property type="match status" value="6"/>
</dbReference>
<feature type="compositionally biased region" description="Basic and acidic residues" evidence="9">
    <location>
        <begin position="72"/>
        <end position="81"/>
    </location>
</feature>
<dbReference type="GO" id="GO:0045596">
    <property type="term" value="P:negative regulation of cell differentiation"/>
    <property type="evidence" value="ECO:0007669"/>
    <property type="project" value="UniProtKB-ARBA"/>
</dbReference>
<evidence type="ECO:0000256" key="7">
    <source>
        <dbReference type="PROSITE-ProRule" id="PRU00042"/>
    </source>
</evidence>
<dbReference type="AlphaFoldDB" id="A0A9Y4JH66"/>
<dbReference type="FunFam" id="3.30.160.60:FF:000478">
    <property type="entry name" value="Zinc finger protein 133"/>
    <property type="match status" value="1"/>
</dbReference>
<comment type="subcellular location">
    <subcellularLocation>
        <location evidence="1">Nucleus</location>
    </subcellularLocation>
</comment>
<evidence type="ECO:0000259" key="10">
    <source>
        <dbReference type="PROSITE" id="PS50157"/>
    </source>
</evidence>
<dbReference type="GO" id="GO:0008270">
    <property type="term" value="F:zinc ion binding"/>
    <property type="evidence" value="ECO:0007669"/>
    <property type="project" value="UniProtKB-KW"/>
</dbReference>
<organism evidence="11 12">
    <name type="scientific">Stegastes partitus</name>
    <name type="common">bicolor damselfish</name>
    <dbReference type="NCBI Taxonomy" id="144197"/>
    <lineage>
        <taxon>Eukaryota</taxon>
        <taxon>Metazoa</taxon>
        <taxon>Chordata</taxon>
        <taxon>Craniata</taxon>
        <taxon>Vertebrata</taxon>
        <taxon>Euteleostomi</taxon>
        <taxon>Actinopterygii</taxon>
        <taxon>Neopterygii</taxon>
        <taxon>Teleostei</taxon>
        <taxon>Neoteleostei</taxon>
        <taxon>Acanthomorphata</taxon>
        <taxon>Ovalentaria</taxon>
        <taxon>Pomacentridae</taxon>
        <taxon>Stegastes</taxon>
    </lineage>
</organism>
<sequence length="484" mass="56203">MSSVQNLRELINERLTATAEEIFREFEKTIVQYEEEIDRQRRLLDIIWKPETHTVDLPQQYVCQKKEVLADKQRSNRERNSSLDQENSGPVQIKEEQEDLSTSQEGEPLVLKQEADMLVQCKSKCKELSEEIFVVFEKTLIHYEEEIDRQRRMLNIIWKPEIKLHKIDLLQQHVCTEQMSLAEQLPCNQERNSSLDKEDLEAPQIKEEQEELCTNVDGEQLVVKLETDIFMVTPTNKESDHKELEQNSDQLLSHNSPVAESPHDEQSKHIYSGSTKNAQLKPKSRHHKKSNHSNDVDNTTISESNCDTDTSKKCVKCDVCGKAFKDRSRMNRHYKIHTGVKPYACSTCGKRFYEISPMRCHERIHTGEKLYPCKICRKKFSTSSHLKVHLRIHTGEKQYSCELCGKSFRQSSGVNVHMRTHTGEKKHSCKICDKKFGQNSHLIVHMRTHTGEKLYFCEICGKNFSQSSHLIVHVKTHKGAKSKS</sequence>
<dbReference type="Gene3D" id="3.30.160.60">
    <property type="entry name" value="Classic Zinc Finger"/>
    <property type="match status" value="6"/>
</dbReference>
<keyword evidence="3" id="KW-0677">Repeat</keyword>
<dbReference type="PANTHER" id="PTHR23235">
    <property type="entry name" value="KRUEPPEL-LIKE TRANSCRIPTION FACTOR"/>
    <property type="match status" value="1"/>
</dbReference>
<dbReference type="Proteomes" id="UP000694891">
    <property type="component" value="Unplaced"/>
</dbReference>
<keyword evidence="8" id="KW-0175">Coiled coil</keyword>
<evidence type="ECO:0000256" key="6">
    <source>
        <dbReference type="ARBA" id="ARBA00023242"/>
    </source>
</evidence>
<dbReference type="FunFam" id="3.30.160.60:FF:000512">
    <property type="entry name" value="zinc finger protein 197 isoform X1"/>
    <property type="match status" value="1"/>
</dbReference>
<evidence type="ECO:0000313" key="11">
    <source>
        <dbReference type="Proteomes" id="UP000694891"/>
    </source>
</evidence>
<feature type="domain" description="C2H2-type" evidence="10">
    <location>
        <begin position="399"/>
        <end position="426"/>
    </location>
</feature>
<evidence type="ECO:0000256" key="5">
    <source>
        <dbReference type="ARBA" id="ARBA00022833"/>
    </source>
</evidence>
<dbReference type="InterPro" id="IPR036236">
    <property type="entry name" value="Znf_C2H2_sf"/>
</dbReference>
<evidence type="ECO:0000256" key="8">
    <source>
        <dbReference type="SAM" id="Coils"/>
    </source>
</evidence>
<protein>
    <submittedName>
        <fullName evidence="12">Zinc finger protein 267-like isoform X1</fullName>
    </submittedName>
</protein>
<feature type="domain" description="C2H2-type" evidence="10">
    <location>
        <begin position="315"/>
        <end position="342"/>
    </location>
</feature>
<keyword evidence="6" id="KW-0539">Nucleus</keyword>
<dbReference type="RefSeq" id="XP_008273903.1">
    <property type="nucleotide sequence ID" value="XM_008275681.1"/>
</dbReference>
<keyword evidence="11" id="KW-1185">Reference proteome</keyword>
<dbReference type="InterPro" id="IPR013087">
    <property type="entry name" value="Znf_C2H2_type"/>
</dbReference>
<evidence type="ECO:0000256" key="1">
    <source>
        <dbReference type="ARBA" id="ARBA00004123"/>
    </source>
</evidence>
<dbReference type="GO" id="GO:0000981">
    <property type="term" value="F:DNA-binding transcription factor activity, RNA polymerase II-specific"/>
    <property type="evidence" value="ECO:0007669"/>
    <property type="project" value="TreeGrafter"/>
</dbReference>
<feature type="region of interest" description="Disordered" evidence="9">
    <location>
        <begin position="234"/>
        <end position="310"/>
    </location>
</feature>
<feature type="compositionally biased region" description="Polar residues" evidence="9">
    <location>
        <begin position="296"/>
        <end position="308"/>
    </location>
</feature>
<dbReference type="FunFam" id="3.30.160.60:FF:000870">
    <property type="entry name" value="zinc finger protein 197 isoform X1"/>
    <property type="match status" value="1"/>
</dbReference>
<evidence type="ECO:0000256" key="2">
    <source>
        <dbReference type="ARBA" id="ARBA00022723"/>
    </source>
</evidence>
<feature type="domain" description="C2H2-type" evidence="10">
    <location>
        <begin position="455"/>
        <end position="482"/>
    </location>
</feature>
<dbReference type="GO" id="GO:0000978">
    <property type="term" value="F:RNA polymerase II cis-regulatory region sequence-specific DNA binding"/>
    <property type="evidence" value="ECO:0007669"/>
    <property type="project" value="TreeGrafter"/>
</dbReference>
<feature type="domain" description="C2H2-type" evidence="10">
    <location>
        <begin position="427"/>
        <end position="454"/>
    </location>
</feature>
<dbReference type="Pfam" id="PF00096">
    <property type="entry name" value="zf-C2H2"/>
    <property type="match status" value="5"/>
</dbReference>
<evidence type="ECO:0000313" key="12">
    <source>
        <dbReference type="RefSeq" id="XP_008273903.1"/>
    </source>
</evidence>
<evidence type="ECO:0000256" key="3">
    <source>
        <dbReference type="ARBA" id="ARBA00022737"/>
    </source>
</evidence>
<feature type="region of interest" description="Disordered" evidence="9">
    <location>
        <begin position="72"/>
        <end position="106"/>
    </location>
</feature>
<name>A0A9Y4JH66_9TELE</name>
<accession>A0A9Y4JH66</accession>
<dbReference type="PROSITE" id="PS00028">
    <property type="entry name" value="ZINC_FINGER_C2H2_1"/>
    <property type="match status" value="6"/>
</dbReference>
<feature type="coiled-coil region" evidence="8">
    <location>
        <begin position="16"/>
        <end position="43"/>
    </location>
</feature>
<gene>
    <name evidence="12" type="primary">LOC103352962</name>
</gene>
<dbReference type="SMART" id="SM00355">
    <property type="entry name" value="ZnF_C2H2"/>
    <property type="match status" value="6"/>
</dbReference>
<keyword evidence="4 7" id="KW-0863">Zinc-finger</keyword>
<feature type="compositionally biased region" description="Polar residues" evidence="9">
    <location>
        <begin position="247"/>
        <end position="258"/>
    </location>
</feature>
<reference evidence="12" key="1">
    <citation type="submission" date="2025-08" db="UniProtKB">
        <authorList>
            <consortium name="RefSeq"/>
        </authorList>
    </citation>
    <scope>IDENTIFICATION</scope>
</reference>
<evidence type="ECO:0000256" key="9">
    <source>
        <dbReference type="SAM" id="MobiDB-lite"/>
    </source>
</evidence>
<feature type="domain" description="C2H2-type" evidence="10">
    <location>
        <begin position="371"/>
        <end position="398"/>
    </location>
</feature>
<dbReference type="FunFam" id="3.30.160.60:FF:000557">
    <property type="entry name" value="zinc finger and SCAN domain-containing protein 29"/>
    <property type="match status" value="1"/>
</dbReference>
<dbReference type="FunFam" id="3.30.160.60:FF:001498">
    <property type="entry name" value="Zinc finger protein 404"/>
    <property type="match status" value="1"/>
</dbReference>
<dbReference type="PANTHER" id="PTHR23235:SF120">
    <property type="entry name" value="KRUPPEL-LIKE FACTOR 15"/>
    <property type="match status" value="1"/>
</dbReference>